<evidence type="ECO:0000256" key="1">
    <source>
        <dbReference type="ARBA" id="ARBA00010040"/>
    </source>
</evidence>
<keyword evidence="5" id="KW-0720">Serine protease</keyword>
<dbReference type="Proteomes" id="UP000800041">
    <property type="component" value="Unassembled WGS sequence"/>
</dbReference>
<dbReference type="Gene3D" id="3.40.50.1820">
    <property type="entry name" value="alpha/beta hydrolase"/>
    <property type="match status" value="1"/>
</dbReference>
<protein>
    <recommendedName>
        <fullName evidence="6">Dipeptidyl-peptidase V</fullName>
    </recommendedName>
</protein>
<dbReference type="GO" id="GO:0004252">
    <property type="term" value="F:serine-type endopeptidase activity"/>
    <property type="evidence" value="ECO:0007669"/>
    <property type="project" value="TreeGrafter"/>
</dbReference>
<proteinExistence type="inferred from homology"/>
<dbReference type="AlphaFoldDB" id="A0A6G1GZS5"/>
<name>A0A6G1GZS5_9PEZI</name>
<dbReference type="InterPro" id="IPR029058">
    <property type="entry name" value="AB_hydrolase_fold"/>
</dbReference>
<keyword evidence="9" id="KW-1185">Reference proteome</keyword>
<evidence type="ECO:0000313" key="9">
    <source>
        <dbReference type="Proteomes" id="UP000800041"/>
    </source>
</evidence>
<organism evidence="8 9">
    <name type="scientific">Aulographum hederae CBS 113979</name>
    <dbReference type="NCBI Taxonomy" id="1176131"/>
    <lineage>
        <taxon>Eukaryota</taxon>
        <taxon>Fungi</taxon>
        <taxon>Dikarya</taxon>
        <taxon>Ascomycota</taxon>
        <taxon>Pezizomycotina</taxon>
        <taxon>Dothideomycetes</taxon>
        <taxon>Pleosporomycetidae</taxon>
        <taxon>Aulographales</taxon>
        <taxon>Aulographaceae</taxon>
    </lineage>
</organism>
<dbReference type="InterPro" id="IPR001375">
    <property type="entry name" value="Peptidase_S9_cat"/>
</dbReference>
<dbReference type="SUPFAM" id="SSF53474">
    <property type="entry name" value="alpha/beta-Hydrolases"/>
    <property type="match status" value="1"/>
</dbReference>
<dbReference type="EMBL" id="ML977158">
    <property type="protein sequence ID" value="KAF1986228.1"/>
    <property type="molecule type" value="Genomic_DNA"/>
</dbReference>
<dbReference type="Pfam" id="PF00326">
    <property type="entry name" value="Peptidase_S9"/>
    <property type="match status" value="1"/>
</dbReference>
<dbReference type="OrthoDB" id="416344at2759"/>
<accession>A0A6G1GZS5</accession>
<dbReference type="PANTHER" id="PTHR42776">
    <property type="entry name" value="SERINE PEPTIDASE S9 FAMILY MEMBER"/>
    <property type="match status" value="1"/>
</dbReference>
<keyword evidence="2" id="KW-0645">Protease</keyword>
<comment type="similarity">
    <text evidence="1">Belongs to the peptidase S9C family.</text>
</comment>
<evidence type="ECO:0000256" key="2">
    <source>
        <dbReference type="ARBA" id="ARBA00022670"/>
    </source>
</evidence>
<gene>
    <name evidence="8" type="ORF">K402DRAFT_404652</name>
</gene>
<evidence type="ECO:0000256" key="4">
    <source>
        <dbReference type="ARBA" id="ARBA00022801"/>
    </source>
</evidence>
<evidence type="ECO:0000256" key="3">
    <source>
        <dbReference type="ARBA" id="ARBA00022729"/>
    </source>
</evidence>
<dbReference type="FunFam" id="3.40.50.1820:FF:000028">
    <property type="entry name" value="S9 family peptidase"/>
    <property type="match status" value="1"/>
</dbReference>
<evidence type="ECO:0000256" key="5">
    <source>
        <dbReference type="ARBA" id="ARBA00022825"/>
    </source>
</evidence>
<keyword evidence="3" id="KW-0732">Signal</keyword>
<keyword evidence="4" id="KW-0378">Hydrolase</keyword>
<evidence type="ECO:0000313" key="8">
    <source>
        <dbReference type="EMBL" id="KAF1986228.1"/>
    </source>
</evidence>
<evidence type="ECO:0000259" key="7">
    <source>
        <dbReference type="Pfam" id="PF00326"/>
    </source>
</evidence>
<evidence type="ECO:0000256" key="6">
    <source>
        <dbReference type="ARBA" id="ARBA00032829"/>
    </source>
</evidence>
<feature type="domain" description="Peptidase S9 prolyl oligopeptidase catalytic" evidence="7">
    <location>
        <begin position="481"/>
        <end position="689"/>
    </location>
</feature>
<reference evidence="8" key="1">
    <citation type="journal article" date="2020" name="Stud. Mycol.">
        <title>101 Dothideomycetes genomes: a test case for predicting lifestyles and emergence of pathogens.</title>
        <authorList>
            <person name="Haridas S."/>
            <person name="Albert R."/>
            <person name="Binder M."/>
            <person name="Bloem J."/>
            <person name="Labutti K."/>
            <person name="Salamov A."/>
            <person name="Andreopoulos B."/>
            <person name="Baker S."/>
            <person name="Barry K."/>
            <person name="Bills G."/>
            <person name="Bluhm B."/>
            <person name="Cannon C."/>
            <person name="Castanera R."/>
            <person name="Culley D."/>
            <person name="Daum C."/>
            <person name="Ezra D."/>
            <person name="Gonzalez J."/>
            <person name="Henrissat B."/>
            <person name="Kuo A."/>
            <person name="Liang C."/>
            <person name="Lipzen A."/>
            <person name="Lutzoni F."/>
            <person name="Magnuson J."/>
            <person name="Mondo S."/>
            <person name="Nolan M."/>
            <person name="Ohm R."/>
            <person name="Pangilinan J."/>
            <person name="Park H.-J."/>
            <person name="Ramirez L."/>
            <person name="Alfaro M."/>
            <person name="Sun H."/>
            <person name="Tritt A."/>
            <person name="Yoshinaga Y."/>
            <person name="Zwiers L.-H."/>
            <person name="Turgeon B."/>
            <person name="Goodwin S."/>
            <person name="Spatafora J."/>
            <person name="Crous P."/>
            <person name="Grigoriev I."/>
        </authorList>
    </citation>
    <scope>NUCLEOTIDE SEQUENCE</scope>
    <source>
        <strain evidence="8">CBS 113979</strain>
    </source>
</reference>
<dbReference type="PANTHER" id="PTHR42776:SF13">
    <property type="entry name" value="DIPEPTIDYL-PEPTIDASE 5"/>
    <property type="match status" value="1"/>
</dbReference>
<sequence length="717" mass="78686">MTIRAKKFTPEVLLSAPRRSAGIPNRDASKILYSVSTYSFAEHKKKSEVRVLDAAARESTLVTGEEGAGEYCWLDGEEVLVCVPGENGETKVVVGSVGEFEESKYTAGTIPASFSNVKVKAISKDKYVVAGSAPTRPDGSLYNPNDDKKSHSTGKLYTSLFVRHWDSYVTSNKNSIWYGTLSKDLGAKSGSKYKLSTLTNALKGTGLECPVPPFGGADDFDISSSGLIFKAKDLAVNPATHTKENIYIAKLAFTKSSDSKPELIDVPDFKGAGSSPVFSEDGSKAAFLKMHQDGYESDKNQIFVVPDVRRPNWIVHFLGSSDGKGKWDCSPSSITFSSDNKKLHLEANIEGRDCVFSLPINDLAGAPDTIPTEIVRGGSFSSTRVLDSGKLFIAGSSLIDSSIYSLADPSKPGMLKTISSASRDGSVFGLSNDQVTDIWFQGAKQKVHAWVLKPSNFNPKEKYPLAFLVHGGPQGAWGDSWSTRWNPAVFSEQGYIAIMPNPTGSTGYGQEFCDAIGGQWGGLPYQDLVCCFDYIEKNLDYVDTSRAVGLGASYGGYMMNWIQGNPLGRKFKALVTHDGVFSMTGQLASEELYFPEREFGGKYWEHKDDWLQWDPSQLTGNWATPHLIIHSEKDYRLTISEGLSAFNVLQERGIESQFLMFPDENHWVLKPENSLLWHTTVFDFINKFVGLPTYSESAEEAARVKMEALVVSRGNSE</sequence>
<dbReference type="GO" id="GO:0006508">
    <property type="term" value="P:proteolysis"/>
    <property type="evidence" value="ECO:0007669"/>
    <property type="project" value="UniProtKB-KW"/>
</dbReference>